<feature type="transmembrane region" description="Helical" evidence="1">
    <location>
        <begin position="54"/>
        <end position="76"/>
    </location>
</feature>
<feature type="transmembrane region" description="Helical" evidence="1">
    <location>
        <begin position="27"/>
        <end position="47"/>
    </location>
</feature>
<feature type="transmembrane region" description="Helical" evidence="1">
    <location>
        <begin position="161"/>
        <end position="180"/>
    </location>
</feature>
<keyword evidence="1" id="KW-0812">Transmembrane</keyword>
<feature type="transmembrane region" description="Helical" evidence="1">
    <location>
        <begin position="342"/>
        <end position="360"/>
    </location>
</feature>
<feature type="transmembrane region" description="Helical" evidence="1">
    <location>
        <begin position="248"/>
        <end position="273"/>
    </location>
</feature>
<evidence type="ECO:0000256" key="1">
    <source>
        <dbReference type="SAM" id="Phobius"/>
    </source>
</evidence>
<name>A0AA48LXM1_9ZZZZ</name>
<gene>
    <name evidence="2" type="ORF">AMST5_00832</name>
</gene>
<dbReference type="EMBL" id="OY288114">
    <property type="protein sequence ID" value="CAJ0855422.1"/>
    <property type="molecule type" value="Genomic_DNA"/>
</dbReference>
<organism evidence="2">
    <name type="scientific">freshwater sediment metagenome</name>
    <dbReference type="NCBI Taxonomy" id="556182"/>
    <lineage>
        <taxon>unclassified sequences</taxon>
        <taxon>metagenomes</taxon>
        <taxon>ecological metagenomes</taxon>
    </lineage>
</organism>
<accession>A0AA48LXM1</accession>
<dbReference type="AlphaFoldDB" id="A0AA48LXM1"/>
<keyword evidence="1" id="KW-1133">Transmembrane helix</keyword>
<proteinExistence type="predicted"/>
<keyword evidence="1" id="KW-0472">Membrane</keyword>
<reference evidence="2" key="1">
    <citation type="submission" date="2023-07" db="EMBL/GenBank/DDBJ databases">
        <authorList>
            <person name="Pelsma A.J. K."/>
        </authorList>
    </citation>
    <scope>NUCLEOTIDE SEQUENCE</scope>
</reference>
<protein>
    <submittedName>
        <fullName evidence="2">Uncharacterized protein</fullName>
    </submittedName>
</protein>
<feature type="transmembrane region" description="Helical" evidence="1">
    <location>
        <begin position="220"/>
        <end position="236"/>
    </location>
</feature>
<sequence>MEFSLLRGPLHRLGARLGLVRGDTNTVALGVALGWIPWLVLVLLALAEGGATKIFTLPVVGVHARLLLAVPLLFAAETALDATVREFVTLLVRSGVAGPRALPGLEAAAARLHRWKDSWLPDATSLLAATALSLLRVRIRLSGQGAHETSQEFAATPLAAAWYWFICLPLFRFLLVRWGWRLAFWWVLLRQLATIDLELAPAHPDGVGGLGYLEIVHTRFAALALAISLIVSAIFAEDIASGRIGLKAVYPVLLMTLLIDFVLFVAPLCVFAFKLRACQEKGLRDYTELSSRYVGAFERKWIRNEGPKEPLLGTPDLQSLADFANSVTVVRKMRLAPVSTRLLAVIGAAAVAPMLPLLLFDYPLAKLAQVLLQKLAGM</sequence>
<evidence type="ECO:0000313" key="2">
    <source>
        <dbReference type="EMBL" id="CAJ0855422.1"/>
    </source>
</evidence>